<evidence type="ECO:0000313" key="5">
    <source>
        <dbReference type="Proteomes" id="UP000186309"/>
    </source>
</evidence>
<gene>
    <name evidence="4" type="primary">ureF_2</name>
    <name evidence="3" type="synonym">ureF</name>
    <name evidence="4" type="ORF">BSF38_02149</name>
</gene>
<proteinExistence type="inferred from homology"/>
<keyword evidence="5" id="KW-1185">Reference proteome</keyword>
<dbReference type="GO" id="GO:0005737">
    <property type="term" value="C:cytoplasm"/>
    <property type="evidence" value="ECO:0007669"/>
    <property type="project" value="UniProtKB-SubCell"/>
</dbReference>
<dbReference type="EMBL" id="CP019082">
    <property type="protein sequence ID" value="APW60662.1"/>
    <property type="molecule type" value="Genomic_DNA"/>
</dbReference>
<comment type="function">
    <text evidence="3">Required for maturation of urease via the functional incorporation of the urease nickel metallocenter.</text>
</comment>
<evidence type="ECO:0000256" key="1">
    <source>
        <dbReference type="ARBA" id="ARBA00022988"/>
    </source>
</evidence>
<comment type="similarity">
    <text evidence="3">Belongs to the UreF family.</text>
</comment>
<dbReference type="PIRSF" id="PIRSF009467">
    <property type="entry name" value="Ureas_acces_UreF"/>
    <property type="match status" value="1"/>
</dbReference>
<name>A0A1U7CNZ7_9BACT</name>
<dbReference type="HAMAP" id="MF_01385">
    <property type="entry name" value="UreF"/>
    <property type="match status" value="1"/>
</dbReference>
<dbReference type="STRING" id="1387353.BSF38_02149"/>
<evidence type="ECO:0000313" key="4">
    <source>
        <dbReference type="EMBL" id="APW60662.1"/>
    </source>
</evidence>
<dbReference type="AlphaFoldDB" id="A0A1U7CNZ7"/>
<protein>
    <recommendedName>
        <fullName evidence="3">Urease accessory protein UreF</fullName>
    </recommendedName>
</protein>
<accession>A0A1U7CNZ7</accession>
<dbReference type="Gene3D" id="1.10.4190.10">
    <property type="entry name" value="Urease accessory protein UreF"/>
    <property type="match status" value="1"/>
</dbReference>
<dbReference type="GO" id="GO:0016151">
    <property type="term" value="F:nickel cation binding"/>
    <property type="evidence" value="ECO:0007669"/>
    <property type="project" value="UniProtKB-UniRule"/>
</dbReference>
<keyword evidence="2 3" id="KW-0143">Chaperone</keyword>
<organism evidence="4 5">
    <name type="scientific">Paludisphaera borealis</name>
    <dbReference type="NCBI Taxonomy" id="1387353"/>
    <lineage>
        <taxon>Bacteria</taxon>
        <taxon>Pseudomonadati</taxon>
        <taxon>Planctomycetota</taxon>
        <taxon>Planctomycetia</taxon>
        <taxon>Isosphaerales</taxon>
        <taxon>Isosphaeraceae</taxon>
        <taxon>Paludisphaera</taxon>
    </lineage>
</organism>
<dbReference type="InterPro" id="IPR038277">
    <property type="entry name" value="UreF_sf"/>
</dbReference>
<reference evidence="5" key="1">
    <citation type="submission" date="2016-12" db="EMBL/GenBank/DDBJ databases">
        <title>Comparative genomics of four Isosphaeraceae planctomycetes: a common pool of plasmids and glycoside hydrolase genes.</title>
        <authorList>
            <person name="Ivanova A."/>
        </authorList>
    </citation>
    <scope>NUCLEOTIDE SEQUENCE [LARGE SCALE GENOMIC DNA]</scope>
    <source>
        <strain evidence="5">PX4</strain>
    </source>
</reference>
<dbReference type="OrthoDB" id="9798772at2"/>
<evidence type="ECO:0000256" key="3">
    <source>
        <dbReference type="HAMAP-Rule" id="MF_01385"/>
    </source>
</evidence>
<dbReference type="PANTHER" id="PTHR33620">
    <property type="entry name" value="UREASE ACCESSORY PROTEIN F"/>
    <property type="match status" value="1"/>
</dbReference>
<keyword evidence="1 3" id="KW-0996">Nickel insertion</keyword>
<dbReference type="Proteomes" id="UP000186309">
    <property type="component" value="Chromosome"/>
</dbReference>
<comment type="subunit">
    <text evidence="3">UreD, UreF and UreG form a complex that acts as a GTP-hydrolysis-dependent molecular chaperone, activating the urease apoprotein by helping to assemble the nickel containing metallocenter of UreC. The UreE protein probably delivers the nickel.</text>
</comment>
<dbReference type="Pfam" id="PF01730">
    <property type="entry name" value="UreF"/>
    <property type="match status" value="1"/>
</dbReference>
<comment type="subcellular location">
    <subcellularLocation>
        <location evidence="3">Cytoplasm</location>
    </subcellularLocation>
</comment>
<dbReference type="KEGG" id="pbor:BSF38_02149"/>
<dbReference type="RefSeq" id="WP_076345453.1">
    <property type="nucleotide sequence ID" value="NZ_CP019082.1"/>
</dbReference>
<evidence type="ECO:0000256" key="2">
    <source>
        <dbReference type="ARBA" id="ARBA00023186"/>
    </source>
</evidence>
<keyword evidence="3" id="KW-0963">Cytoplasm</keyword>
<dbReference type="InterPro" id="IPR002639">
    <property type="entry name" value="UreF"/>
</dbReference>
<sequence length="228" mass="24544">MNLSLLQIADSALPISGYTHSWGLEAAIARGLVHDPESLERWTRHWLRTSLGPFEGVLAASGCRSARAGSPAELRALNNLADASIMPPSTRRASREMGEQLLALGTTWAWCSGGLAPFVEPAREGEEPPRWHHPVAFGLLGALAGGEPEDVLTVYLHQAVMGMVGAGVRAVPVGHTHGQQILAYLHGDIRTMAADLVNRAPETAGGGCPFYEILCDEQTRLYARMFRS</sequence>
<dbReference type="PANTHER" id="PTHR33620:SF1">
    <property type="entry name" value="UREASE ACCESSORY PROTEIN F"/>
    <property type="match status" value="1"/>
</dbReference>